<dbReference type="AlphaFoldDB" id="A0A4C2A1X4"/>
<keyword evidence="2" id="KW-1185">Reference proteome</keyword>
<protein>
    <submittedName>
        <fullName evidence="1">Uncharacterized protein</fullName>
    </submittedName>
</protein>
<accession>A0A4C2A1X4</accession>
<dbReference type="Proteomes" id="UP000299102">
    <property type="component" value="Unassembled WGS sequence"/>
</dbReference>
<evidence type="ECO:0000313" key="1">
    <source>
        <dbReference type="EMBL" id="GBP93274.1"/>
    </source>
</evidence>
<organism evidence="1 2">
    <name type="scientific">Eumeta variegata</name>
    <name type="common">Bagworm moth</name>
    <name type="synonym">Eumeta japonica</name>
    <dbReference type="NCBI Taxonomy" id="151549"/>
    <lineage>
        <taxon>Eukaryota</taxon>
        <taxon>Metazoa</taxon>
        <taxon>Ecdysozoa</taxon>
        <taxon>Arthropoda</taxon>
        <taxon>Hexapoda</taxon>
        <taxon>Insecta</taxon>
        <taxon>Pterygota</taxon>
        <taxon>Neoptera</taxon>
        <taxon>Endopterygota</taxon>
        <taxon>Lepidoptera</taxon>
        <taxon>Glossata</taxon>
        <taxon>Ditrysia</taxon>
        <taxon>Tineoidea</taxon>
        <taxon>Psychidae</taxon>
        <taxon>Oiketicinae</taxon>
        <taxon>Eumeta</taxon>
    </lineage>
</organism>
<proteinExistence type="predicted"/>
<reference evidence="1 2" key="1">
    <citation type="journal article" date="2019" name="Commun. Biol.">
        <title>The bagworm genome reveals a unique fibroin gene that provides high tensile strength.</title>
        <authorList>
            <person name="Kono N."/>
            <person name="Nakamura H."/>
            <person name="Ohtoshi R."/>
            <person name="Tomita M."/>
            <person name="Numata K."/>
            <person name="Arakawa K."/>
        </authorList>
    </citation>
    <scope>NUCLEOTIDE SEQUENCE [LARGE SCALE GENOMIC DNA]</scope>
</reference>
<comment type="caution">
    <text evidence="1">The sequence shown here is derived from an EMBL/GenBank/DDBJ whole genome shotgun (WGS) entry which is preliminary data.</text>
</comment>
<gene>
    <name evidence="1" type="ORF">EVAR_99254_1</name>
</gene>
<sequence>MASSPGRDCGRAGVTHGTPDCSAICHAGERTSRGQYRIGNSSFEPIKYVRKLAYLVQQVRFDSKPPDQTVPGVLEFDPGEVIAFITMRRVCSTRVDIAFHAPQNTKAPHIFHRPIWVSIGNDSERLRRKHGTSSGERYEVACMDTLNGPLPDLLGADPWRLRNTARNAGQTDQHD</sequence>
<name>A0A4C2A1X4_EUMVA</name>
<dbReference type="EMBL" id="BGZK01002359">
    <property type="protein sequence ID" value="GBP93274.1"/>
    <property type="molecule type" value="Genomic_DNA"/>
</dbReference>
<evidence type="ECO:0000313" key="2">
    <source>
        <dbReference type="Proteomes" id="UP000299102"/>
    </source>
</evidence>